<comment type="similarity">
    <text evidence="1">Belongs to the type-B carboxylesterase/lipase family.</text>
</comment>
<name>A0A7D9DW15_PARCT</name>
<feature type="non-terminal residue" evidence="6">
    <location>
        <position position="1"/>
    </location>
</feature>
<evidence type="ECO:0000313" key="6">
    <source>
        <dbReference type="EMBL" id="CAB3995413.1"/>
    </source>
</evidence>
<evidence type="ECO:0000256" key="3">
    <source>
        <dbReference type="ARBA" id="ARBA00022801"/>
    </source>
</evidence>
<evidence type="ECO:0000256" key="1">
    <source>
        <dbReference type="ARBA" id="ARBA00005964"/>
    </source>
</evidence>
<proteinExistence type="inferred from homology"/>
<dbReference type="Proteomes" id="UP001152795">
    <property type="component" value="Unassembled WGS sequence"/>
</dbReference>
<evidence type="ECO:0000256" key="2">
    <source>
        <dbReference type="ARBA" id="ARBA00022487"/>
    </source>
</evidence>
<evidence type="ECO:0000313" key="7">
    <source>
        <dbReference type="Proteomes" id="UP001152795"/>
    </source>
</evidence>
<comment type="caution">
    <text evidence="6">The sequence shown here is derived from an EMBL/GenBank/DDBJ whole genome shotgun (WGS) entry which is preliminary data.</text>
</comment>
<dbReference type="GO" id="GO:0019695">
    <property type="term" value="P:choline metabolic process"/>
    <property type="evidence" value="ECO:0007669"/>
    <property type="project" value="TreeGrafter"/>
</dbReference>
<dbReference type="InterPro" id="IPR000477">
    <property type="entry name" value="RT_dom"/>
</dbReference>
<dbReference type="GO" id="GO:0003990">
    <property type="term" value="F:acetylcholinesterase activity"/>
    <property type="evidence" value="ECO:0007669"/>
    <property type="project" value="TreeGrafter"/>
</dbReference>
<dbReference type="PANTHER" id="PTHR43918">
    <property type="entry name" value="ACETYLCHOLINESTERASE"/>
    <property type="match status" value="1"/>
</dbReference>
<dbReference type="InterPro" id="IPR002018">
    <property type="entry name" value="CarbesteraseB"/>
</dbReference>
<accession>A0A7D9DW15</accession>
<reference evidence="6" key="1">
    <citation type="submission" date="2020-04" db="EMBL/GenBank/DDBJ databases">
        <authorList>
            <person name="Alioto T."/>
            <person name="Alioto T."/>
            <person name="Gomez Garrido J."/>
        </authorList>
    </citation>
    <scope>NUCLEOTIDE SEQUENCE</scope>
    <source>
        <strain evidence="6">A484AB</strain>
    </source>
</reference>
<dbReference type="SUPFAM" id="SSF53474">
    <property type="entry name" value="alpha/beta-Hydrolases"/>
    <property type="match status" value="1"/>
</dbReference>
<dbReference type="Gene3D" id="3.40.50.1820">
    <property type="entry name" value="alpha/beta hydrolase"/>
    <property type="match status" value="1"/>
</dbReference>
<protein>
    <submittedName>
        <fullName evidence="6">Uncharacterized protein</fullName>
    </submittedName>
</protein>
<dbReference type="GO" id="GO:0005615">
    <property type="term" value="C:extracellular space"/>
    <property type="evidence" value="ECO:0007669"/>
    <property type="project" value="TreeGrafter"/>
</dbReference>
<dbReference type="Pfam" id="PF00135">
    <property type="entry name" value="COesterase"/>
    <property type="match status" value="1"/>
</dbReference>
<keyword evidence="3" id="KW-0378">Hydrolase</keyword>
<keyword evidence="2" id="KW-0719">Serine esterase</keyword>
<organism evidence="6 7">
    <name type="scientific">Paramuricea clavata</name>
    <name type="common">Red gorgonian</name>
    <name type="synonym">Violescent sea-whip</name>
    <dbReference type="NCBI Taxonomy" id="317549"/>
    <lineage>
        <taxon>Eukaryota</taxon>
        <taxon>Metazoa</taxon>
        <taxon>Cnidaria</taxon>
        <taxon>Anthozoa</taxon>
        <taxon>Octocorallia</taxon>
        <taxon>Malacalcyonacea</taxon>
        <taxon>Plexauridae</taxon>
        <taxon>Paramuricea</taxon>
    </lineage>
</organism>
<dbReference type="InterPro" id="IPR050654">
    <property type="entry name" value="AChE-related_enzymes"/>
</dbReference>
<dbReference type="Pfam" id="PF00078">
    <property type="entry name" value="RVT_1"/>
    <property type="match status" value="1"/>
</dbReference>
<evidence type="ECO:0000259" key="4">
    <source>
        <dbReference type="Pfam" id="PF00078"/>
    </source>
</evidence>
<keyword evidence="7" id="KW-1185">Reference proteome</keyword>
<gene>
    <name evidence="6" type="ORF">PACLA_8A004647</name>
</gene>
<dbReference type="GO" id="GO:0005886">
    <property type="term" value="C:plasma membrane"/>
    <property type="evidence" value="ECO:0007669"/>
    <property type="project" value="TreeGrafter"/>
</dbReference>
<dbReference type="OrthoDB" id="5981230at2759"/>
<feature type="domain" description="Reverse transcriptase" evidence="4">
    <location>
        <begin position="121"/>
        <end position="273"/>
    </location>
</feature>
<dbReference type="AlphaFoldDB" id="A0A7D9DW15"/>
<sequence>PVGQLRFKKPEPKLPWKGVLNRTEDIIACIQPWKPKVTMTEDCLILNVWTPFPRPQNASVMVWIHGGSFVAGHSGMYEGSNIVAVGGVIVVTINYRLSALGFLTTGDNRIKSTTLVPLIKLTCYGFNKETIDLFRNYLSDRTQITVINNIRSDTRKVTCGVPQGSILGPLLFLIYINDLPNNELVSDGSLFADDTNLTFADSNPDKLISVLNDDLKTLQNWLNLNKLSLNAIKTKCMFMASRKKLSTIPEEPNIAISGNKIERVRSYKCLGLKLD</sequence>
<dbReference type="GO" id="GO:0006581">
    <property type="term" value="P:acetylcholine catabolic process"/>
    <property type="evidence" value="ECO:0007669"/>
    <property type="project" value="TreeGrafter"/>
</dbReference>
<dbReference type="InterPro" id="IPR029058">
    <property type="entry name" value="AB_hydrolase_fold"/>
</dbReference>
<evidence type="ECO:0000259" key="5">
    <source>
        <dbReference type="Pfam" id="PF00135"/>
    </source>
</evidence>
<feature type="domain" description="Carboxylesterase type B" evidence="5">
    <location>
        <begin position="1"/>
        <end position="110"/>
    </location>
</feature>
<dbReference type="EMBL" id="CACRXK020002660">
    <property type="protein sequence ID" value="CAB3995413.1"/>
    <property type="molecule type" value="Genomic_DNA"/>
</dbReference>
<dbReference type="PANTHER" id="PTHR43918:SF4">
    <property type="entry name" value="CARBOXYLIC ESTER HYDROLASE"/>
    <property type="match status" value="1"/>
</dbReference>